<proteinExistence type="predicted"/>
<accession>A0ABQ3EVY6</accession>
<dbReference type="Proteomes" id="UP000637980">
    <property type="component" value="Unassembled WGS sequence"/>
</dbReference>
<gene>
    <name evidence="1" type="ORF">GCM10007094_41440</name>
</gene>
<protein>
    <submittedName>
        <fullName evidence="1">Uncharacterized protein</fullName>
    </submittedName>
</protein>
<dbReference type="EMBL" id="BMXE01000010">
    <property type="protein sequence ID" value="GHB47842.1"/>
    <property type="molecule type" value="Genomic_DNA"/>
</dbReference>
<sequence length="83" mass="9729">MITRNAKVGETTEVPIIYVAEIPRKTNSFSLALINSIHDISSEFAKRNNLWNGYHRVLLRMENDYIVTDRMVDPCHYRSFRSI</sequence>
<evidence type="ECO:0000313" key="1">
    <source>
        <dbReference type="EMBL" id="GHB47842.1"/>
    </source>
</evidence>
<comment type="caution">
    <text evidence="1">The sequence shown here is derived from an EMBL/GenBank/DDBJ whole genome shotgun (WGS) entry which is preliminary data.</text>
</comment>
<evidence type="ECO:0000313" key="2">
    <source>
        <dbReference type="Proteomes" id="UP000637980"/>
    </source>
</evidence>
<name>A0ABQ3EVY6_9HYPH</name>
<organism evidence="1 2">
    <name type="scientific">Pseudovibrio japonicus</name>
    <dbReference type="NCBI Taxonomy" id="366534"/>
    <lineage>
        <taxon>Bacteria</taxon>
        <taxon>Pseudomonadati</taxon>
        <taxon>Pseudomonadota</taxon>
        <taxon>Alphaproteobacteria</taxon>
        <taxon>Hyphomicrobiales</taxon>
        <taxon>Stappiaceae</taxon>
        <taxon>Pseudovibrio</taxon>
    </lineage>
</organism>
<reference evidence="2" key="1">
    <citation type="journal article" date="2019" name="Int. J. Syst. Evol. Microbiol.">
        <title>The Global Catalogue of Microorganisms (GCM) 10K type strain sequencing project: providing services to taxonomists for standard genome sequencing and annotation.</title>
        <authorList>
            <consortium name="The Broad Institute Genomics Platform"/>
            <consortium name="The Broad Institute Genome Sequencing Center for Infectious Disease"/>
            <person name="Wu L."/>
            <person name="Ma J."/>
        </authorList>
    </citation>
    <scope>NUCLEOTIDE SEQUENCE [LARGE SCALE GENOMIC DNA]</scope>
    <source>
        <strain evidence="2">KCTC 12861</strain>
    </source>
</reference>
<keyword evidence="2" id="KW-1185">Reference proteome</keyword>